<dbReference type="Gene3D" id="2.130.10.30">
    <property type="entry name" value="Regulator of chromosome condensation 1/beta-lactamase-inhibitor protein II"/>
    <property type="match status" value="2"/>
</dbReference>
<feature type="repeat" description="RCC1" evidence="2">
    <location>
        <begin position="344"/>
        <end position="399"/>
    </location>
</feature>
<gene>
    <name evidence="4" type="ORF">ZIOFF_029342</name>
</gene>
<feature type="repeat" description="RCC1" evidence="2">
    <location>
        <begin position="69"/>
        <end position="120"/>
    </location>
</feature>
<evidence type="ECO:0000259" key="3">
    <source>
        <dbReference type="Pfam" id="PF25390"/>
    </source>
</evidence>
<keyword evidence="1" id="KW-0677">Repeat</keyword>
<evidence type="ECO:0000256" key="1">
    <source>
        <dbReference type="ARBA" id="ARBA00022737"/>
    </source>
</evidence>
<proteinExistence type="predicted"/>
<dbReference type="PANTHER" id="PTHR22870:SF466">
    <property type="entry name" value="ANKYRIN REPEAT-CONTAINING PROTEIN"/>
    <property type="match status" value="1"/>
</dbReference>
<dbReference type="InterPro" id="IPR051210">
    <property type="entry name" value="Ub_ligase/GEF_domain"/>
</dbReference>
<feature type="repeat" description="RCC1" evidence="2">
    <location>
        <begin position="274"/>
        <end position="343"/>
    </location>
</feature>
<feature type="repeat" description="RCC1" evidence="2">
    <location>
        <begin position="121"/>
        <end position="172"/>
    </location>
</feature>
<feature type="repeat" description="RCC1" evidence="2">
    <location>
        <begin position="18"/>
        <end position="68"/>
    </location>
</feature>
<keyword evidence="5" id="KW-1185">Reference proteome</keyword>
<reference evidence="4 5" key="1">
    <citation type="submission" date="2020-08" db="EMBL/GenBank/DDBJ databases">
        <title>Plant Genome Project.</title>
        <authorList>
            <person name="Zhang R.-G."/>
        </authorList>
    </citation>
    <scope>NUCLEOTIDE SEQUENCE [LARGE SCALE GENOMIC DNA]</scope>
    <source>
        <tissue evidence="4">Rhizome</tissue>
    </source>
</reference>
<protein>
    <recommendedName>
        <fullName evidence="3">RCC1-like domain-containing protein</fullName>
    </recommendedName>
</protein>
<evidence type="ECO:0000313" key="5">
    <source>
        <dbReference type="Proteomes" id="UP000734854"/>
    </source>
</evidence>
<dbReference type="PROSITE" id="PS50012">
    <property type="entry name" value="RCC1_3"/>
    <property type="match status" value="7"/>
</dbReference>
<name>A0A8J5GTL9_ZINOF</name>
<feature type="domain" description="RCC1-like" evidence="3">
    <location>
        <begin position="20"/>
        <end position="395"/>
    </location>
</feature>
<dbReference type="Pfam" id="PF25390">
    <property type="entry name" value="WD40_RLD"/>
    <property type="match status" value="1"/>
</dbReference>
<dbReference type="PRINTS" id="PR00633">
    <property type="entry name" value="RCCNDNSATION"/>
</dbReference>
<accession>A0A8J5GTL9</accession>
<evidence type="ECO:0000256" key="2">
    <source>
        <dbReference type="PROSITE-ProRule" id="PRU00235"/>
    </source>
</evidence>
<dbReference type="AlphaFoldDB" id="A0A8J5GTL9"/>
<feature type="repeat" description="RCC1" evidence="2">
    <location>
        <begin position="231"/>
        <end position="274"/>
    </location>
</feature>
<evidence type="ECO:0000313" key="4">
    <source>
        <dbReference type="EMBL" id="KAG6511283.1"/>
    </source>
</evidence>
<organism evidence="4 5">
    <name type="scientific">Zingiber officinale</name>
    <name type="common">Ginger</name>
    <name type="synonym">Amomum zingiber</name>
    <dbReference type="NCBI Taxonomy" id="94328"/>
    <lineage>
        <taxon>Eukaryota</taxon>
        <taxon>Viridiplantae</taxon>
        <taxon>Streptophyta</taxon>
        <taxon>Embryophyta</taxon>
        <taxon>Tracheophyta</taxon>
        <taxon>Spermatophyta</taxon>
        <taxon>Magnoliopsida</taxon>
        <taxon>Liliopsida</taxon>
        <taxon>Zingiberales</taxon>
        <taxon>Zingiberaceae</taxon>
        <taxon>Zingiber</taxon>
    </lineage>
</organism>
<dbReference type="Proteomes" id="UP000734854">
    <property type="component" value="Unassembled WGS sequence"/>
</dbReference>
<dbReference type="PROSITE" id="PS00626">
    <property type="entry name" value="RCC1_2"/>
    <property type="match status" value="1"/>
</dbReference>
<comment type="caution">
    <text evidence="4">The sequence shown here is derived from an EMBL/GenBank/DDBJ whole genome shotgun (WGS) entry which is preliminary data.</text>
</comment>
<dbReference type="InterPro" id="IPR058923">
    <property type="entry name" value="RCC1-like_dom"/>
</dbReference>
<dbReference type="EMBL" id="JACMSC010000008">
    <property type="protein sequence ID" value="KAG6511283.1"/>
    <property type="molecule type" value="Genomic_DNA"/>
</dbReference>
<dbReference type="SUPFAM" id="SSF50985">
    <property type="entry name" value="RCC1/BLIP-II"/>
    <property type="match status" value="2"/>
</dbReference>
<feature type="repeat" description="RCC1" evidence="2">
    <location>
        <begin position="176"/>
        <end position="230"/>
    </location>
</feature>
<sequence length="400" mass="42497">MVKEEEEAEEMTEAADIVHAWSWGAGTDGQLGTGLLQDQLLPQPLSHLPASVSRIACGGAHAIALSGDGSVLTWGRGTQGQLGHGKLESCSQPKLVNFFESFTVSYVSAGWNHSGFVTDTGRLFMCGDGSFGQLGNGDNQSLDHPCEVLFFPSGHVKQIACGMRHSLALVKGPSGVVVYGFGSGRHGQIGRHLSRSQRTVNYPVVVEGLKDSELVSIHASGEHSAALSADGQLYIWGRRFGGNVDSCIPQLVPLSLPISHVAFGWNHALVMAGGLVYMLGGNRHGLLSGTQEASTLEHRLPTSASLTTLDESVWTLETVVFPVKQKAARIAAGAEHSTVLTEKGLVMTWGWGEHGQLGLGDAFDRTAPQIVNLNWNESFPLSQLAVYCGSGFTIVAKSTQ</sequence>
<dbReference type="InterPro" id="IPR009091">
    <property type="entry name" value="RCC1/BLIP-II"/>
</dbReference>
<dbReference type="InterPro" id="IPR000408">
    <property type="entry name" value="Reg_chr_condens"/>
</dbReference>
<dbReference type="PANTHER" id="PTHR22870">
    <property type="entry name" value="REGULATOR OF CHROMOSOME CONDENSATION"/>
    <property type="match status" value="1"/>
</dbReference>